<dbReference type="Gene3D" id="3.90.1010.10">
    <property type="match status" value="1"/>
</dbReference>
<dbReference type="CDD" id="cd06664">
    <property type="entry name" value="IscU_like"/>
    <property type="match status" value="1"/>
</dbReference>
<dbReference type="InterPro" id="IPR002871">
    <property type="entry name" value="NIF_FeS_clus_asmbl_NifU_N"/>
</dbReference>
<organism evidence="2 3">
    <name type="scientific">Sulfuriroseicoccus oceanibius</name>
    <dbReference type="NCBI Taxonomy" id="2707525"/>
    <lineage>
        <taxon>Bacteria</taxon>
        <taxon>Pseudomonadati</taxon>
        <taxon>Verrucomicrobiota</taxon>
        <taxon>Verrucomicrobiia</taxon>
        <taxon>Verrucomicrobiales</taxon>
        <taxon>Verrucomicrobiaceae</taxon>
        <taxon>Sulfuriroseicoccus</taxon>
    </lineage>
</organism>
<dbReference type="EMBL" id="CP066776">
    <property type="protein sequence ID" value="QQL45211.1"/>
    <property type="molecule type" value="Genomic_DNA"/>
</dbReference>
<dbReference type="AlphaFoldDB" id="A0A6B3L8K6"/>
<evidence type="ECO:0000313" key="2">
    <source>
        <dbReference type="EMBL" id="QQL45211.1"/>
    </source>
</evidence>
<gene>
    <name evidence="2" type="ORF">G3M56_001085</name>
</gene>
<evidence type="ECO:0000313" key="3">
    <source>
        <dbReference type="Proteomes" id="UP000475117"/>
    </source>
</evidence>
<protein>
    <submittedName>
        <fullName evidence="2">SUF system NifU family Fe-S cluster assembly protein</fullName>
    </submittedName>
</protein>
<dbReference type="KEGG" id="soa:G3M56_001085"/>
<dbReference type="NCBIfam" id="TIGR01994">
    <property type="entry name" value="SUF_scaf_2"/>
    <property type="match status" value="1"/>
</dbReference>
<dbReference type="GO" id="GO:0051536">
    <property type="term" value="F:iron-sulfur cluster binding"/>
    <property type="evidence" value="ECO:0007669"/>
    <property type="project" value="InterPro"/>
</dbReference>
<dbReference type="Pfam" id="PF01592">
    <property type="entry name" value="NifU_N"/>
    <property type="match status" value="1"/>
</dbReference>
<proteinExistence type="predicted"/>
<keyword evidence="3" id="KW-1185">Reference proteome</keyword>
<name>A0A6B3L8K6_9BACT</name>
<accession>A0A6B3L8K6</accession>
<dbReference type="SUPFAM" id="SSF82649">
    <property type="entry name" value="SufE/NifU"/>
    <property type="match status" value="1"/>
</dbReference>
<feature type="domain" description="NIF system FeS cluster assembly NifU N-terminal" evidence="1">
    <location>
        <begin position="9"/>
        <end position="128"/>
    </location>
</feature>
<evidence type="ECO:0000259" key="1">
    <source>
        <dbReference type="Pfam" id="PF01592"/>
    </source>
</evidence>
<sequence length="148" mass="16038">MAVPAEIFEAVILQHHKHPVHEVEEIGSCGCGQQITNPLCGDEVTIIIPKDQPAHQTLDSLQFIGNGCAISRASASILTNELQGKSPEQALAQIDQFLTSLQSADEPTSDEITDLNTLLSVKRFPARTECAAIAWRAARQLLTPLTQN</sequence>
<reference evidence="2 3" key="1">
    <citation type="submission" date="2020-12" db="EMBL/GenBank/DDBJ databases">
        <title>Sulforoseuscoccus oceanibium gen. nov., sp. nov., a representative of the phylum Verrucomicrobia with special cytoplasmic membrane, and proposal of Sulforoseuscoccusaceae fam. nov.</title>
        <authorList>
            <person name="Xi F."/>
        </authorList>
    </citation>
    <scope>NUCLEOTIDE SEQUENCE [LARGE SCALE GENOMIC DNA]</scope>
    <source>
        <strain evidence="2 3">T37</strain>
    </source>
</reference>
<dbReference type="GO" id="GO:0005506">
    <property type="term" value="F:iron ion binding"/>
    <property type="evidence" value="ECO:0007669"/>
    <property type="project" value="InterPro"/>
</dbReference>
<dbReference type="RefSeq" id="WP_164365436.1">
    <property type="nucleotide sequence ID" value="NZ_CP066776.1"/>
</dbReference>
<dbReference type="GO" id="GO:0016226">
    <property type="term" value="P:iron-sulfur cluster assembly"/>
    <property type="evidence" value="ECO:0007669"/>
    <property type="project" value="InterPro"/>
</dbReference>
<dbReference type="Proteomes" id="UP000475117">
    <property type="component" value="Chromosome"/>
</dbReference>